<evidence type="ECO:0000256" key="1">
    <source>
        <dbReference type="ARBA" id="ARBA00004651"/>
    </source>
</evidence>
<dbReference type="EMBL" id="JAAIJR010000099">
    <property type="protein sequence ID" value="NEX22424.1"/>
    <property type="molecule type" value="Genomic_DNA"/>
</dbReference>
<evidence type="ECO:0000256" key="5">
    <source>
        <dbReference type="ARBA" id="ARBA00023136"/>
    </source>
</evidence>
<feature type="transmembrane region" description="Helical" evidence="6">
    <location>
        <begin position="414"/>
        <end position="431"/>
    </location>
</feature>
<dbReference type="GO" id="GO:0005886">
    <property type="term" value="C:plasma membrane"/>
    <property type="evidence" value="ECO:0007669"/>
    <property type="project" value="UniProtKB-SubCell"/>
</dbReference>
<protein>
    <submittedName>
        <fullName evidence="8">MMPL family transporter</fullName>
    </submittedName>
</protein>
<feature type="transmembrane region" description="Helical" evidence="6">
    <location>
        <begin position="243"/>
        <end position="262"/>
    </location>
</feature>
<evidence type="ECO:0000313" key="9">
    <source>
        <dbReference type="Proteomes" id="UP000471640"/>
    </source>
</evidence>
<feature type="transmembrane region" description="Helical" evidence="6">
    <location>
        <begin position="740"/>
        <end position="760"/>
    </location>
</feature>
<dbReference type="Proteomes" id="UP000471640">
    <property type="component" value="Unassembled WGS sequence"/>
</dbReference>
<evidence type="ECO:0000259" key="7">
    <source>
        <dbReference type="PROSITE" id="PS50156"/>
    </source>
</evidence>
<dbReference type="PANTHER" id="PTHR33406:SF13">
    <property type="entry name" value="MEMBRANE PROTEIN YDFJ"/>
    <property type="match status" value="1"/>
</dbReference>
<reference evidence="8 9" key="2">
    <citation type="submission" date="2020-02" db="EMBL/GenBank/DDBJ databases">
        <title>Genome sequences of Thiorhodococcus mannitoliphagus and Thiorhodococcus minor, purple sulfur photosynthetic bacteria in the gammaproteobacterial family, Chromatiaceae.</title>
        <authorList>
            <person name="Aviles F.A."/>
            <person name="Meyer T.E."/>
            <person name="Kyndt J.A."/>
        </authorList>
    </citation>
    <scope>NUCLEOTIDE SEQUENCE [LARGE SCALE GENOMIC DNA]</scope>
    <source>
        <strain evidence="8 9">DSM 18266</strain>
    </source>
</reference>
<evidence type="ECO:0000313" key="8">
    <source>
        <dbReference type="EMBL" id="NEX22424.1"/>
    </source>
</evidence>
<organism evidence="8 9">
    <name type="scientific">Thiorhodococcus mannitoliphagus</name>
    <dbReference type="NCBI Taxonomy" id="329406"/>
    <lineage>
        <taxon>Bacteria</taxon>
        <taxon>Pseudomonadati</taxon>
        <taxon>Pseudomonadota</taxon>
        <taxon>Gammaproteobacteria</taxon>
        <taxon>Chromatiales</taxon>
        <taxon>Chromatiaceae</taxon>
        <taxon>Thiorhodococcus</taxon>
    </lineage>
</organism>
<feature type="transmembrane region" description="Helical" evidence="6">
    <location>
        <begin position="315"/>
        <end position="335"/>
    </location>
</feature>
<evidence type="ECO:0000256" key="3">
    <source>
        <dbReference type="ARBA" id="ARBA00022692"/>
    </source>
</evidence>
<dbReference type="RefSeq" id="WP_164655517.1">
    <property type="nucleotide sequence ID" value="NZ_JAAIJR010000099.1"/>
</dbReference>
<gene>
    <name evidence="8" type="ORF">G3480_19290</name>
</gene>
<feature type="transmembrane region" description="Helical" evidence="6">
    <location>
        <begin position="341"/>
        <end position="364"/>
    </location>
</feature>
<sequence>MFESTVLFALAHPRRIILITVLLAVALLAAFPFVRVDVDPESMLSADEPVRVEHNRIKDLMALHDMIVVGVTRDAHPDGVFNPDSLARLRTLTDDIAGLDGVLAHDMLTPGQVDAIEPGGPGTIRFERLMAQPPTDQAGALRVRQRLMDNPFLWETMISTDGRALAFYVPLAGKQYSWRVAEEIKRQVAALDGPEAYHIAGLPVAEDTFGVEMFIQMAISAPLAMLLIGALIWSFVRNLRLTAAALLVALLSVIITMGLFIATGNTLHIMSSMIPIFIMPIAVLDAVHILSQFFDSYRGERRAALVRVMRDLWQPMLFTSLTSSAGFLSLLWAPIPPIQAFGLFTGLGILVAWVLSMTFLPAFISLIPERALAGFGAKRRAQPAAADAALARAPSWLDRGLATIHGVTEREARAIVVLALLLAAGAVLGITKLQINDNPVKWFEPSHDIRAADRLINERFGGSYLVYLTLTPPPDARALQALQERLTAELPALGAEGEALADWLSSQPVAGIRPLERLTAMRQWIDQQMSGADPSAETAPSQEPVFEMEDADAPPDDSRARWLALDRLVEDAMRPYQIMKQPAMLDWLDRMLSETQSGTGHSVVQLIKKVNKELHEGDAAAYRVPDTARQVMETYVSFQGSHDLNRLWHMITPDYGATTVLLQLRQGDNQDVAAAVAELERWMAAHPSPVALRAEWSGLAYLNIIWQERMVSGMLYALGGSLLIVYLAMLFLYRCFWWSLLSMLPLSLSILLVYGLLGLLGKDYDMPVAVLSALALGLAVDFAIHFNAHLRLYGRQSPPRKAIAQVFGEPGRGIARNAELLTWRQIQCDWIASNTRRSSVPG</sequence>
<keyword evidence="5 6" id="KW-0472">Membrane</keyword>
<feature type="transmembrane region" description="Helical" evidence="6">
    <location>
        <begin position="766"/>
        <end position="786"/>
    </location>
</feature>
<proteinExistence type="predicted"/>
<dbReference type="PROSITE" id="PS50156">
    <property type="entry name" value="SSD"/>
    <property type="match status" value="1"/>
</dbReference>
<dbReference type="PANTHER" id="PTHR33406">
    <property type="entry name" value="MEMBRANE PROTEIN MJ1562-RELATED"/>
    <property type="match status" value="1"/>
</dbReference>
<keyword evidence="3 6" id="KW-0812">Transmembrane</keyword>
<keyword evidence="2" id="KW-1003">Cell membrane</keyword>
<feature type="non-terminal residue" evidence="8">
    <location>
        <position position="842"/>
    </location>
</feature>
<keyword evidence="9" id="KW-1185">Reference proteome</keyword>
<comment type="subcellular location">
    <subcellularLocation>
        <location evidence="1">Cell membrane</location>
        <topology evidence="1">Multi-pass membrane protein</topology>
    </subcellularLocation>
</comment>
<evidence type="ECO:0000256" key="6">
    <source>
        <dbReference type="SAM" id="Phobius"/>
    </source>
</evidence>
<feature type="transmembrane region" description="Helical" evidence="6">
    <location>
        <begin position="16"/>
        <end position="34"/>
    </location>
</feature>
<dbReference type="InterPro" id="IPR004869">
    <property type="entry name" value="MMPL_dom"/>
</dbReference>
<name>A0A6P1E326_9GAMM</name>
<dbReference type="Pfam" id="PF03176">
    <property type="entry name" value="MMPL"/>
    <property type="match status" value="2"/>
</dbReference>
<evidence type="ECO:0000256" key="2">
    <source>
        <dbReference type="ARBA" id="ARBA00022475"/>
    </source>
</evidence>
<feature type="transmembrane region" description="Helical" evidence="6">
    <location>
        <begin position="713"/>
        <end position="733"/>
    </location>
</feature>
<accession>A0A6P1E326</accession>
<comment type="caution">
    <text evidence="8">The sequence shown here is derived from an EMBL/GenBank/DDBJ whole genome shotgun (WGS) entry which is preliminary data.</text>
</comment>
<evidence type="ECO:0000256" key="4">
    <source>
        <dbReference type="ARBA" id="ARBA00022989"/>
    </source>
</evidence>
<feature type="transmembrane region" description="Helical" evidence="6">
    <location>
        <begin position="213"/>
        <end position="236"/>
    </location>
</feature>
<feature type="domain" description="SSD" evidence="7">
    <location>
        <begin position="241"/>
        <end position="366"/>
    </location>
</feature>
<dbReference type="InterPro" id="IPR000731">
    <property type="entry name" value="SSD"/>
</dbReference>
<dbReference type="AlphaFoldDB" id="A0A6P1E326"/>
<dbReference type="SUPFAM" id="SSF82866">
    <property type="entry name" value="Multidrug efflux transporter AcrB transmembrane domain"/>
    <property type="match status" value="2"/>
</dbReference>
<feature type="transmembrane region" description="Helical" evidence="6">
    <location>
        <begin position="274"/>
        <end position="294"/>
    </location>
</feature>
<dbReference type="Gene3D" id="1.20.1640.10">
    <property type="entry name" value="Multidrug efflux transporter AcrB transmembrane domain"/>
    <property type="match status" value="2"/>
</dbReference>
<keyword evidence="4 6" id="KW-1133">Transmembrane helix</keyword>
<dbReference type="InterPro" id="IPR050545">
    <property type="entry name" value="Mycobact_MmpL"/>
</dbReference>
<reference evidence="9" key="1">
    <citation type="journal article" date="2020" name="Microbiol. Resour. Announc.">
        <title>Draft Genome Sequences of Thiorhodococcus mannitoliphagus and Thiorhodococcus minor, Purple Sulfur Photosynthetic Bacteria in the Gammaproteobacterial Family Chromatiaceae.</title>
        <authorList>
            <person name="Aviles F.A."/>
            <person name="Meyer T.E."/>
            <person name="Kyndt J.A."/>
        </authorList>
    </citation>
    <scope>NUCLEOTIDE SEQUENCE [LARGE SCALE GENOMIC DNA]</scope>
    <source>
        <strain evidence="9">DSM 18266</strain>
    </source>
</reference>